<evidence type="ECO:0000313" key="4">
    <source>
        <dbReference type="Proteomes" id="UP000095751"/>
    </source>
</evidence>
<accession>A0A1E7F8B5</accession>
<feature type="region of interest" description="Disordered" evidence="1">
    <location>
        <begin position="430"/>
        <end position="450"/>
    </location>
</feature>
<keyword evidence="4" id="KW-1185">Reference proteome</keyword>
<feature type="transmembrane region" description="Helical" evidence="2">
    <location>
        <begin position="42"/>
        <end position="63"/>
    </location>
</feature>
<dbReference type="InParanoid" id="A0A1E7F8B5"/>
<protein>
    <submittedName>
        <fullName evidence="3">Uncharacterized protein</fullName>
    </submittedName>
</protein>
<keyword evidence="2" id="KW-1133">Transmembrane helix</keyword>
<dbReference type="Proteomes" id="UP000095751">
    <property type="component" value="Unassembled WGS sequence"/>
</dbReference>
<dbReference type="KEGG" id="fcy:FRACYDRAFT_240971"/>
<dbReference type="EMBL" id="KV784360">
    <property type="protein sequence ID" value="OEU14432.1"/>
    <property type="molecule type" value="Genomic_DNA"/>
</dbReference>
<proteinExistence type="predicted"/>
<sequence>MTMAEGVGELQPLVPLSSTTYYDDNYTPIDESSEKILKRKRIWVKLGQSLPILFAFYVVLLLLNKGGKSAAAAAASASLVASIQADHLFAGLLSDEQAFYFPTSSSLPKTAETSPLSRRRSLRAATTNATNEDDVDEDSNSTRHDIVNWSYDWNQNSAKDNANNAAAIGEYYRYKGLALANYYQSKYDPTDKAANDSAAADSNYDAAIIMDTWTDDWKADKARGTVLGEKYQAIGDAIDEHYRKAFADNGKKKNNKNKKYDWESDRDLGKAIGENYKAIGKAIDDHYNSIKDDDGIDWDIKWKEYKKKGKEIAKYYKSKGDAVDEFYKGRAPLGGMARPTTETVLEGAAVPQDAAVIDADTDSSTAAAVSTEDNDNIDTNSNNDKYIWGLDWHKDMEKGISIDEYYRAKYDSTYGVSNSASTTTITTTTKDDEDNVPLHNPDVDFPPWGTNHKVDREHGIAIHEYWREKHELMKEEYNKTAKDGVNYYEDFYRSKFDPTYKNYNNQN</sequence>
<dbReference type="AlphaFoldDB" id="A0A1E7F8B5"/>
<reference evidence="3 4" key="1">
    <citation type="submission" date="2016-09" db="EMBL/GenBank/DDBJ databases">
        <title>Extensive genetic diversity and differential bi-allelic expression allows diatom success in the polar Southern Ocean.</title>
        <authorList>
            <consortium name="DOE Joint Genome Institute"/>
            <person name="Mock T."/>
            <person name="Otillar R.P."/>
            <person name="Strauss J."/>
            <person name="Dupont C."/>
            <person name="Frickenhaus S."/>
            <person name="Maumus F."/>
            <person name="Mcmullan M."/>
            <person name="Sanges R."/>
            <person name="Schmutz J."/>
            <person name="Toseland A."/>
            <person name="Valas R."/>
            <person name="Veluchamy A."/>
            <person name="Ward B.J."/>
            <person name="Allen A."/>
            <person name="Barry K."/>
            <person name="Falciatore A."/>
            <person name="Ferrante M."/>
            <person name="Fortunato A.E."/>
            <person name="Gloeckner G."/>
            <person name="Gruber A."/>
            <person name="Hipkin R."/>
            <person name="Janech M."/>
            <person name="Kroth P."/>
            <person name="Leese F."/>
            <person name="Lindquist E."/>
            <person name="Lyon B.R."/>
            <person name="Martin J."/>
            <person name="Mayer C."/>
            <person name="Parker M."/>
            <person name="Quesneville H."/>
            <person name="Raymond J."/>
            <person name="Uhlig C."/>
            <person name="Valentin K.U."/>
            <person name="Worden A.Z."/>
            <person name="Armbrust E.V."/>
            <person name="Bowler C."/>
            <person name="Green B."/>
            <person name="Moulton V."/>
            <person name="Van Oosterhout C."/>
            <person name="Grigoriev I."/>
        </authorList>
    </citation>
    <scope>NUCLEOTIDE SEQUENCE [LARGE SCALE GENOMIC DNA]</scope>
    <source>
        <strain evidence="3 4">CCMP1102</strain>
    </source>
</reference>
<evidence type="ECO:0000256" key="1">
    <source>
        <dbReference type="SAM" id="MobiDB-lite"/>
    </source>
</evidence>
<dbReference type="OrthoDB" id="10613348at2759"/>
<feature type="region of interest" description="Disordered" evidence="1">
    <location>
        <begin position="106"/>
        <end position="141"/>
    </location>
</feature>
<name>A0A1E7F8B5_9STRA</name>
<evidence type="ECO:0000313" key="3">
    <source>
        <dbReference type="EMBL" id="OEU14432.1"/>
    </source>
</evidence>
<evidence type="ECO:0000256" key="2">
    <source>
        <dbReference type="SAM" id="Phobius"/>
    </source>
</evidence>
<gene>
    <name evidence="3" type="ORF">FRACYDRAFT_240971</name>
</gene>
<feature type="compositionally biased region" description="Polar residues" evidence="1">
    <location>
        <begin position="106"/>
        <end position="115"/>
    </location>
</feature>
<keyword evidence="2" id="KW-0812">Transmembrane</keyword>
<organism evidence="3 4">
    <name type="scientific">Fragilariopsis cylindrus CCMP1102</name>
    <dbReference type="NCBI Taxonomy" id="635003"/>
    <lineage>
        <taxon>Eukaryota</taxon>
        <taxon>Sar</taxon>
        <taxon>Stramenopiles</taxon>
        <taxon>Ochrophyta</taxon>
        <taxon>Bacillariophyta</taxon>
        <taxon>Bacillariophyceae</taxon>
        <taxon>Bacillariophycidae</taxon>
        <taxon>Bacillariales</taxon>
        <taxon>Bacillariaceae</taxon>
        <taxon>Fragilariopsis</taxon>
    </lineage>
</organism>
<keyword evidence="2" id="KW-0472">Membrane</keyword>